<dbReference type="GO" id="GO:0030170">
    <property type="term" value="F:pyridoxal phosphate binding"/>
    <property type="evidence" value="ECO:0007669"/>
    <property type="project" value="InterPro"/>
</dbReference>
<dbReference type="CDD" id="cd00614">
    <property type="entry name" value="CGS_like"/>
    <property type="match status" value="1"/>
</dbReference>
<gene>
    <name evidence="6" type="ORF">D0544_16325</name>
</gene>
<evidence type="ECO:0000256" key="5">
    <source>
        <dbReference type="RuleBase" id="RU362118"/>
    </source>
</evidence>
<dbReference type="PANTHER" id="PTHR11808:SF15">
    <property type="entry name" value="CYSTATHIONINE GAMMA-LYASE"/>
    <property type="match status" value="1"/>
</dbReference>
<keyword evidence="7" id="KW-1185">Reference proteome</keyword>
<comment type="caution">
    <text evidence="6">The sequence shown here is derived from an EMBL/GenBank/DDBJ whole genome shotgun (WGS) entry which is preliminary data.</text>
</comment>
<keyword evidence="6" id="KW-0808">Transferase</keyword>
<reference evidence="6 7" key="2">
    <citation type="submission" date="2018-12" db="EMBL/GenBank/DDBJ databases">
        <title>Simiduia agarivorans gen. nov., sp. nov., a marine, agarolytic bacterium isolated from shallow coastal water from Keelung, Taiwan.</title>
        <authorList>
            <person name="Shieh W.Y."/>
        </authorList>
    </citation>
    <scope>NUCLEOTIDE SEQUENCE [LARGE SCALE GENOMIC DNA]</scope>
    <source>
        <strain evidence="6 7">GTF-13</strain>
    </source>
</reference>
<evidence type="ECO:0000256" key="2">
    <source>
        <dbReference type="ARBA" id="ARBA00009077"/>
    </source>
</evidence>
<dbReference type="Pfam" id="PF01053">
    <property type="entry name" value="Cys_Met_Meta_PP"/>
    <property type="match status" value="1"/>
</dbReference>
<dbReference type="InterPro" id="IPR015421">
    <property type="entry name" value="PyrdxlP-dep_Trfase_major"/>
</dbReference>
<dbReference type="FunFam" id="3.90.1150.10:FF:000008">
    <property type="entry name" value="Cystathionine gamma-synthase"/>
    <property type="match status" value="1"/>
</dbReference>
<keyword evidence="6" id="KW-0032">Aminotransferase</keyword>
<dbReference type="GO" id="GO:0008483">
    <property type="term" value="F:transaminase activity"/>
    <property type="evidence" value="ECO:0007669"/>
    <property type="project" value="UniProtKB-KW"/>
</dbReference>
<dbReference type="PIRSF" id="PIRSF001434">
    <property type="entry name" value="CGS"/>
    <property type="match status" value="1"/>
</dbReference>
<dbReference type="Gene3D" id="3.40.640.10">
    <property type="entry name" value="Type I PLP-dependent aspartate aminotransferase-like (Major domain)"/>
    <property type="match status" value="1"/>
</dbReference>
<keyword evidence="3 4" id="KW-0663">Pyridoxal phosphate</keyword>
<dbReference type="RefSeq" id="WP_125018024.1">
    <property type="nucleotide sequence ID" value="NZ_QWEZ01000002.1"/>
</dbReference>
<dbReference type="GO" id="GO:0019343">
    <property type="term" value="P:cysteine biosynthetic process via cystathionine"/>
    <property type="evidence" value="ECO:0007669"/>
    <property type="project" value="TreeGrafter"/>
</dbReference>
<dbReference type="GO" id="GO:0004123">
    <property type="term" value="F:cystathionine gamma-lyase activity"/>
    <property type="evidence" value="ECO:0007669"/>
    <property type="project" value="UniProtKB-ARBA"/>
</dbReference>
<dbReference type="SUPFAM" id="SSF53383">
    <property type="entry name" value="PLP-dependent transferases"/>
    <property type="match status" value="1"/>
</dbReference>
<evidence type="ECO:0000313" key="7">
    <source>
        <dbReference type="Proteomes" id="UP000280792"/>
    </source>
</evidence>
<name>A0A3P3VKW5_9GAMM</name>
<dbReference type="InterPro" id="IPR015422">
    <property type="entry name" value="PyrdxlP-dep_Trfase_small"/>
</dbReference>
<evidence type="ECO:0000313" key="6">
    <source>
        <dbReference type="EMBL" id="RRJ83382.1"/>
    </source>
</evidence>
<dbReference type="InterPro" id="IPR000277">
    <property type="entry name" value="Cys/Met-Metab_PyrdxlP-dep_enz"/>
</dbReference>
<protein>
    <submittedName>
        <fullName evidence="6">Aminotransferase class I/II-fold pyridoxal phosphate-dependent enzyme</fullName>
    </submittedName>
</protein>
<dbReference type="AlphaFoldDB" id="A0A3P3VKW5"/>
<reference evidence="6 7" key="1">
    <citation type="submission" date="2018-08" db="EMBL/GenBank/DDBJ databases">
        <authorList>
            <person name="Khan S.A."/>
        </authorList>
    </citation>
    <scope>NUCLEOTIDE SEQUENCE [LARGE SCALE GENOMIC DNA]</scope>
    <source>
        <strain evidence="6 7">GTF-13</strain>
    </source>
</reference>
<dbReference type="Proteomes" id="UP000280792">
    <property type="component" value="Unassembled WGS sequence"/>
</dbReference>
<proteinExistence type="inferred from homology"/>
<dbReference type="EMBL" id="QWEZ01000002">
    <property type="protein sequence ID" value="RRJ83382.1"/>
    <property type="molecule type" value="Genomic_DNA"/>
</dbReference>
<feature type="modified residue" description="N6-(pyridoxal phosphate)lysine" evidence="4">
    <location>
        <position position="201"/>
    </location>
</feature>
<dbReference type="Gene3D" id="3.90.1150.10">
    <property type="entry name" value="Aspartate Aminotransferase, domain 1"/>
    <property type="match status" value="1"/>
</dbReference>
<dbReference type="PANTHER" id="PTHR11808">
    <property type="entry name" value="TRANS-SULFURATION ENZYME FAMILY MEMBER"/>
    <property type="match status" value="1"/>
</dbReference>
<evidence type="ECO:0000256" key="1">
    <source>
        <dbReference type="ARBA" id="ARBA00001933"/>
    </source>
</evidence>
<dbReference type="FunFam" id="3.40.640.10:FF:000009">
    <property type="entry name" value="Cystathionine gamma-synthase homolog"/>
    <property type="match status" value="1"/>
</dbReference>
<dbReference type="GO" id="GO:0019346">
    <property type="term" value="P:transsulfuration"/>
    <property type="evidence" value="ECO:0007669"/>
    <property type="project" value="InterPro"/>
</dbReference>
<organism evidence="6 7">
    <name type="scientific">Aestuariirhabdus litorea</name>
    <dbReference type="NCBI Taxonomy" id="2528527"/>
    <lineage>
        <taxon>Bacteria</taxon>
        <taxon>Pseudomonadati</taxon>
        <taxon>Pseudomonadota</taxon>
        <taxon>Gammaproteobacteria</taxon>
        <taxon>Oceanospirillales</taxon>
        <taxon>Aestuariirhabdaceae</taxon>
        <taxon>Aestuariirhabdus</taxon>
    </lineage>
</organism>
<evidence type="ECO:0000256" key="4">
    <source>
        <dbReference type="PIRSR" id="PIRSR001434-2"/>
    </source>
</evidence>
<dbReference type="InterPro" id="IPR015424">
    <property type="entry name" value="PyrdxlP-dep_Trfase"/>
</dbReference>
<dbReference type="GO" id="GO:0005737">
    <property type="term" value="C:cytoplasm"/>
    <property type="evidence" value="ECO:0007669"/>
    <property type="project" value="TreeGrafter"/>
</dbReference>
<accession>A0A3P3VKW5</accession>
<comment type="similarity">
    <text evidence="2 5">Belongs to the trans-sulfuration enzymes family.</text>
</comment>
<sequence>MSEKKAGFSTTCVHAGVAPDATHQAIMTPIFQTSTYVQDAPGQAKTYDYARAGNPTRTALEQSLAALEGARHGISYASGLAAVQAVVQILEPGSHVLVCDDVYGGSGRLFRRLFAKYGIEFDFVDMTQPESVIAGYLKANTRLLWVESPTNPLLKIIDIAQLARLTRPRGIPLVVDNTFASPAFQSPLALGADIVMHSVTKYIGGHSDVVGGCLMLNDDALHEQLRFVQFAGGAVNAPMDCFFLLRSIKTLALRMERHQHNALALARALESMEAFEQVIYPGLESHPQHALAAQQMSGFSGMISVRIKGGFEVASRFMQSLELFALAESLGGVESLVNHPETMTHASVPPALREQLGISGDLIRFSVGIEDVEDLIADVEQALARTLD</sequence>
<evidence type="ECO:0000256" key="3">
    <source>
        <dbReference type="ARBA" id="ARBA00022898"/>
    </source>
</evidence>
<comment type="cofactor">
    <cofactor evidence="1 5">
        <name>pyridoxal 5'-phosphate</name>
        <dbReference type="ChEBI" id="CHEBI:597326"/>
    </cofactor>
</comment>